<feature type="transmembrane region" description="Helical" evidence="1">
    <location>
        <begin position="190"/>
        <end position="211"/>
    </location>
</feature>
<evidence type="ECO:0000313" key="2">
    <source>
        <dbReference type="EMBL" id="ADG70854.1"/>
    </source>
</evidence>
<feature type="transmembrane region" description="Helical" evidence="1">
    <location>
        <begin position="12"/>
        <end position="30"/>
    </location>
</feature>
<feature type="transmembrane region" description="Helical" evidence="1">
    <location>
        <begin position="300"/>
        <end position="325"/>
    </location>
</feature>
<feature type="transmembrane region" description="Helical" evidence="1">
    <location>
        <begin position="345"/>
        <end position="365"/>
    </location>
</feature>
<dbReference type="KEGG" id="brm:Bmur_0755"/>
<organism evidence="2 3">
    <name type="scientific">Brachyspira murdochii (strain ATCC 51284 / DSM 12563 / 56-150)</name>
    <name type="common">Serpulina murdochii</name>
    <dbReference type="NCBI Taxonomy" id="526224"/>
    <lineage>
        <taxon>Bacteria</taxon>
        <taxon>Pseudomonadati</taxon>
        <taxon>Spirochaetota</taxon>
        <taxon>Spirochaetia</taxon>
        <taxon>Brachyspirales</taxon>
        <taxon>Brachyspiraceae</taxon>
        <taxon>Brachyspira</taxon>
    </lineage>
</organism>
<name>D5U831_BRAM5</name>
<feature type="transmembrane region" description="Helical" evidence="1">
    <location>
        <begin position="397"/>
        <end position="417"/>
    </location>
</feature>
<dbReference type="AlphaFoldDB" id="D5U831"/>
<accession>D5U831</accession>
<evidence type="ECO:0000313" key="3">
    <source>
        <dbReference type="Proteomes" id="UP000001915"/>
    </source>
</evidence>
<feature type="transmembrane region" description="Helical" evidence="1">
    <location>
        <begin position="371"/>
        <end position="390"/>
    </location>
</feature>
<keyword evidence="1" id="KW-0472">Membrane</keyword>
<proteinExistence type="predicted"/>
<reference evidence="2 3" key="1">
    <citation type="journal article" date="2010" name="Stand. Genomic Sci.">
        <title>Complete genome sequence of Brachyspira murdochii type strain (56-150).</title>
        <authorList>
            <person name="Pati A."/>
            <person name="Sikorski J."/>
            <person name="Gronow S."/>
            <person name="Munk C."/>
            <person name="Lapidus A."/>
            <person name="Copeland A."/>
            <person name="Glavina Del Tio T."/>
            <person name="Nolan M."/>
            <person name="Lucas S."/>
            <person name="Chen F."/>
            <person name="Tice H."/>
            <person name="Cheng J.F."/>
            <person name="Han C."/>
            <person name="Detter J.C."/>
            <person name="Bruce D."/>
            <person name="Tapia R."/>
            <person name="Goodwin L."/>
            <person name="Pitluck S."/>
            <person name="Liolios K."/>
            <person name="Ivanova N."/>
            <person name="Mavromatis K."/>
            <person name="Mikhailova N."/>
            <person name="Chen A."/>
            <person name="Palaniappan K."/>
            <person name="Land M."/>
            <person name="Hauser L."/>
            <person name="Chang Y.J."/>
            <person name="Jeffries C.D."/>
            <person name="Spring S."/>
            <person name="Rohde M."/>
            <person name="Goker M."/>
            <person name="Bristow J."/>
            <person name="Eisen J.A."/>
            <person name="Markowitz V."/>
            <person name="Hugenholtz P."/>
            <person name="Kyrpides N.C."/>
            <person name="Klenk H.P."/>
        </authorList>
    </citation>
    <scope>NUCLEOTIDE SEQUENCE [LARGE SCALE GENOMIC DNA]</scope>
    <source>
        <strain evidence="3">ATCC 51284 / DSM 12563 / 56-150</strain>
    </source>
</reference>
<dbReference type="EMBL" id="CP001959">
    <property type="protein sequence ID" value="ADG70854.1"/>
    <property type="molecule type" value="Genomic_DNA"/>
</dbReference>
<dbReference type="OrthoDB" id="305412at2"/>
<feature type="transmembrane region" description="Helical" evidence="1">
    <location>
        <begin position="102"/>
        <end position="118"/>
    </location>
</feature>
<dbReference type="Proteomes" id="UP000001915">
    <property type="component" value="Chromosome"/>
</dbReference>
<feature type="transmembrane region" description="Helical" evidence="1">
    <location>
        <begin position="73"/>
        <end position="90"/>
    </location>
</feature>
<protein>
    <recommendedName>
        <fullName evidence="4">Glycosyltransferase RgtA/B/C/D-like domain-containing protein</fullName>
    </recommendedName>
</protein>
<feature type="transmembrane region" description="Helical" evidence="1">
    <location>
        <begin position="124"/>
        <end position="141"/>
    </location>
</feature>
<dbReference type="RefSeq" id="WP_013113280.1">
    <property type="nucleotide sequence ID" value="NC_014150.1"/>
</dbReference>
<gene>
    <name evidence="2" type="ordered locus">Bmur_0755</name>
</gene>
<dbReference type="eggNOG" id="COG1807">
    <property type="taxonomic scope" value="Bacteria"/>
</dbReference>
<evidence type="ECO:0008006" key="4">
    <source>
        <dbReference type="Google" id="ProtNLM"/>
    </source>
</evidence>
<keyword evidence="1" id="KW-0812">Transmembrane</keyword>
<dbReference type="STRING" id="526224.Bmur_0755"/>
<evidence type="ECO:0000256" key="1">
    <source>
        <dbReference type="SAM" id="Phobius"/>
    </source>
</evidence>
<feature type="transmembrane region" description="Helical" evidence="1">
    <location>
        <begin position="153"/>
        <end position="170"/>
    </location>
</feature>
<feature type="transmembrane region" description="Helical" evidence="1">
    <location>
        <begin position="223"/>
        <end position="240"/>
    </location>
</feature>
<dbReference type="HOGENOM" id="CLU_040012_0_0_12"/>
<keyword evidence="1" id="KW-1133">Transmembrane helix</keyword>
<sequence>MDNKLYEDRQTIIIIFISIISALFIHIYAFNKTAIYIDPIYHLYDMKQYYENKTIPVVGNRLMNPEHITDNTSYARIPGGFYYILYLLCYSLSGASIAGARIIYIILCTIILILFLFWVYKKFSLYLCAVLSALILTNGYVIFSSNDFWNPNIPLMLSFILLIIFSEYVSNNNEKLAFISAMLIFPIEALMAQGHIAVFFSVVPTTIIYLIIRYKRTLKYIKAHLLGVFIAFLTYLPYLVSEMKNGFFNTNLMLNMQSTSSFKGLPQVYSILIFPTNEISVLYGTNSAPVNYFWFNENTFFIGMIFLAITAVISLAAFIYSIIFLFKSRKIELTTSANIIEKEGFIFYLLFIPATCFTFFIFKSAPGTFRYLYGIFAFSFITIIILFNELLKNKNKLLMVSIILLTLNSINMGFLHLPRYYNLFEAPYTEQKFRNILTAISKDAEGRAFKIIPYDEHYFDNMKLAYFPNLDWSRDDNSKLVYFIYYEVENVRLKTTGKSKPYDNILNNLPNDAELIAGDDKLKVYRYIEK</sequence>